<name>A0A840YBN8_9PROT</name>
<organism evidence="1 2">
    <name type="scientific">Neoroseomonas alkaliterrae</name>
    <dbReference type="NCBI Taxonomy" id="1452450"/>
    <lineage>
        <taxon>Bacteria</taxon>
        <taxon>Pseudomonadati</taxon>
        <taxon>Pseudomonadota</taxon>
        <taxon>Alphaproteobacteria</taxon>
        <taxon>Acetobacterales</taxon>
        <taxon>Acetobacteraceae</taxon>
        <taxon>Neoroseomonas</taxon>
    </lineage>
</organism>
<keyword evidence="2" id="KW-1185">Reference proteome</keyword>
<dbReference type="AlphaFoldDB" id="A0A840YBN8"/>
<proteinExistence type="predicted"/>
<evidence type="ECO:0000313" key="1">
    <source>
        <dbReference type="EMBL" id="MBB5691373.1"/>
    </source>
</evidence>
<dbReference type="Gene3D" id="3.40.630.10">
    <property type="entry name" value="Zn peptidases"/>
    <property type="match status" value="1"/>
</dbReference>
<sequence>MLVLGAGDMGSAVAHALHAAGRPVAIQDDPAPAHPRRGMAFADALWDGCATLAGTLARRADDAQALGAILAAREAIAITALPLESVLAAGSWAALVDARMRKRATPPDRRGLAPLAIGLGVGFVPGGNCDIAIETSWEALGRVLRSGEALPLRGEPRAIAGVGRERAVYAPEGGIVRTTHRIGDAVAAGEPVMELGPHVLRAPLAGCLRGLVRGGAAVQAGAKVLEVDPRGDPALCFGLGERPRRVAEAVREALAEAIARP</sequence>
<dbReference type="RefSeq" id="WP_211842378.1">
    <property type="nucleotide sequence ID" value="NZ_JAAEDJ010000027.1"/>
</dbReference>
<dbReference type="Proteomes" id="UP000562254">
    <property type="component" value="Unassembled WGS sequence"/>
</dbReference>
<protein>
    <submittedName>
        <fullName evidence="1">Xanthine dehydrogenase accessory factor</fullName>
    </submittedName>
</protein>
<evidence type="ECO:0000313" key="2">
    <source>
        <dbReference type="Proteomes" id="UP000562254"/>
    </source>
</evidence>
<reference evidence="1 2" key="1">
    <citation type="submission" date="2020-08" db="EMBL/GenBank/DDBJ databases">
        <title>Genomic Encyclopedia of Type Strains, Phase IV (KMG-IV): sequencing the most valuable type-strain genomes for metagenomic binning, comparative biology and taxonomic classification.</title>
        <authorList>
            <person name="Goeker M."/>
        </authorList>
    </citation>
    <scope>NUCLEOTIDE SEQUENCE [LARGE SCALE GENOMIC DNA]</scope>
    <source>
        <strain evidence="1 2">DSM 25895</strain>
    </source>
</reference>
<accession>A0A840YBN8</accession>
<comment type="caution">
    <text evidence="1">The sequence shown here is derived from an EMBL/GenBank/DDBJ whole genome shotgun (WGS) entry which is preliminary data.</text>
</comment>
<dbReference type="EMBL" id="JACIJE010000011">
    <property type="protein sequence ID" value="MBB5691373.1"/>
    <property type="molecule type" value="Genomic_DNA"/>
</dbReference>
<gene>
    <name evidence="1" type="ORF">FHS88_003526</name>
</gene>